<name>A0A7Y0AII5_9BACT</name>
<evidence type="ECO:0000259" key="1">
    <source>
        <dbReference type="Pfam" id="PF17761"/>
    </source>
</evidence>
<protein>
    <submittedName>
        <fullName evidence="2">DUF1016 domain-containing protein</fullName>
    </submittedName>
</protein>
<dbReference type="InterPro" id="IPR053148">
    <property type="entry name" value="PD-DEXK-like_domain"/>
</dbReference>
<dbReference type="PANTHER" id="PTHR30547">
    <property type="entry name" value="UNCHARACTERIZED PROTEIN YHCG-RELATED"/>
    <property type="match status" value="1"/>
</dbReference>
<sequence length="108" mass="12597">MQAVDAKRVHLYWHIGRMIVEEEQQGANRAAYGTFLMQGLADTLQPQFGSGFSRRQLYWYVQFYRTFPIVSAMRTQFSWTHYKTLISLDNKDKCAFYLAEATTEGSLL</sequence>
<accession>A0A7Y0AII5</accession>
<dbReference type="Pfam" id="PF17761">
    <property type="entry name" value="DUF1016_N"/>
    <property type="match status" value="1"/>
</dbReference>
<dbReference type="AlphaFoldDB" id="A0A7Y0AII5"/>
<organism evidence="2 3">
    <name type="scientific">Hymenobacter polaris</name>
    <dbReference type="NCBI Taxonomy" id="2682546"/>
    <lineage>
        <taxon>Bacteria</taxon>
        <taxon>Pseudomonadati</taxon>
        <taxon>Bacteroidota</taxon>
        <taxon>Cytophagia</taxon>
        <taxon>Cytophagales</taxon>
        <taxon>Hymenobacteraceae</taxon>
        <taxon>Hymenobacter</taxon>
    </lineage>
</organism>
<keyword evidence="3" id="KW-1185">Reference proteome</keyword>
<comment type="caution">
    <text evidence="2">The sequence shown here is derived from an EMBL/GenBank/DDBJ whole genome shotgun (WGS) entry which is preliminary data.</text>
</comment>
<evidence type="ECO:0000313" key="3">
    <source>
        <dbReference type="Proteomes" id="UP000559626"/>
    </source>
</evidence>
<evidence type="ECO:0000313" key="2">
    <source>
        <dbReference type="EMBL" id="NML68001.1"/>
    </source>
</evidence>
<dbReference type="PANTHER" id="PTHR30547:SF5">
    <property type="entry name" value="NUCLEASE YHCG-RELATED"/>
    <property type="match status" value="1"/>
</dbReference>
<proteinExistence type="predicted"/>
<gene>
    <name evidence="2" type="ORF">HHL22_22605</name>
</gene>
<reference evidence="2 3" key="1">
    <citation type="submission" date="2020-04" db="EMBL/GenBank/DDBJ databases">
        <title>Hymenobacter polaris sp. nov., isolated from Arctic soil.</title>
        <authorList>
            <person name="Dahal R.H."/>
        </authorList>
    </citation>
    <scope>NUCLEOTIDE SEQUENCE [LARGE SCALE GENOMIC DNA]</scope>
    <source>
        <strain evidence="2 3">RP-2-7</strain>
    </source>
</reference>
<dbReference type="EMBL" id="JABBGH010000004">
    <property type="protein sequence ID" value="NML68001.1"/>
    <property type="molecule type" value="Genomic_DNA"/>
</dbReference>
<dbReference type="InterPro" id="IPR041527">
    <property type="entry name" value="YhcG_N"/>
</dbReference>
<feature type="domain" description="YhcG N-terminal" evidence="1">
    <location>
        <begin position="2"/>
        <end position="104"/>
    </location>
</feature>
<dbReference type="Proteomes" id="UP000559626">
    <property type="component" value="Unassembled WGS sequence"/>
</dbReference>